<keyword evidence="5" id="KW-0813">Transport</keyword>
<dbReference type="Pfam" id="PF01554">
    <property type="entry name" value="MatE"/>
    <property type="match status" value="2"/>
</dbReference>
<dbReference type="PANTHER" id="PTHR43298:SF2">
    <property type="entry name" value="FMN_FAD EXPORTER YEEO-RELATED"/>
    <property type="match status" value="1"/>
</dbReference>
<feature type="transmembrane region" description="Helical" evidence="10">
    <location>
        <begin position="60"/>
        <end position="78"/>
    </location>
</feature>
<feature type="transmembrane region" description="Helical" evidence="10">
    <location>
        <begin position="369"/>
        <end position="388"/>
    </location>
</feature>
<evidence type="ECO:0000256" key="4">
    <source>
        <dbReference type="ARBA" id="ARBA00020268"/>
    </source>
</evidence>
<dbReference type="CDD" id="cd13136">
    <property type="entry name" value="MATE_DinF_like"/>
    <property type="match status" value="1"/>
</dbReference>
<feature type="transmembrane region" description="Helical" evidence="10">
    <location>
        <begin position="24"/>
        <end position="48"/>
    </location>
</feature>
<dbReference type="EMBL" id="MKZS01000001">
    <property type="protein sequence ID" value="OLT60083.1"/>
    <property type="molecule type" value="Genomic_DNA"/>
</dbReference>
<evidence type="ECO:0000256" key="7">
    <source>
        <dbReference type="ARBA" id="ARBA00022989"/>
    </source>
</evidence>
<keyword evidence="8 10" id="KW-0472">Membrane</keyword>
<feature type="transmembrane region" description="Helical" evidence="10">
    <location>
        <begin position="423"/>
        <end position="443"/>
    </location>
</feature>
<gene>
    <name evidence="11" type="ORF">BJP37_14670</name>
</gene>
<proteinExistence type="inferred from homology"/>
<reference evidence="11 12" key="1">
    <citation type="submission" date="2016-10" db="EMBL/GenBank/DDBJ databases">
        <title>Comparative genomics uncovers the prolific and rare metabolic potential of the cyanobacterial genus Moorea.</title>
        <authorList>
            <person name="Leao T."/>
            <person name="Castelao G."/>
            <person name="Korobeynikov A."/>
            <person name="Monroe E.A."/>
            <person name="Podell S."/>
            <person name="Glukhov E."/>
            <person name="Allen E."/>
            <person name="Gerwick W.H."/>
            <person name="Gerwick L."/>
        </authorList>
    </citation>
    <scope>NUCLEOTIDE SEQUENCE [LARGE SCALE GENOMIC DNA]</scope>
    <source>
        <strain evidence="11 12">PNG5-198</strain>
    </source>
</reference>
<protein>
    <recommendedName>
        <fullName evidence="4">Probable multidrug resistance protein NorM</fullName>
    </recommendedName>
    <alternativeName>
        <fullName evidence="9">Multidrug-efflux transporter</fullName>
    </alternativeName>
</protein>
<feature type="transmembrane region" description="Helical" evidence="10">
    <location>
        <begin position="139"/>
        <end position="166"/>
    </location>
</feature>
<organism evidence="11 12">
    <name type="scientific">Moorena bouillonii PNG</name>
    <dbReference type="NCBI Taxonomy" id="568701"/>
    <lineage>
        <taxon>Bacteria</taxon>
        <taxon>Bacillati</taxon>
        <taxon>Cyanobacteriota</taxon>
        <taxon>Cyanophyceae</taxon>
        <taxon>Coleofasciculales</taxon>
        <taxon>Coleofasciculaceae</taxon>
        <taxon>Moorena</taxon>
    </lineage>
</organism>
<dbReference type="InterPro" id="IPR002528">
    <property type="entry name" value="MATE_fam"/>
</dbReference>
<keyword evidence="6 10" id="KW-0812">Transmembrane</keyword>
<evidence type="ECO:0000313" key="11">
    <source>
        <dbReference type="EMBL" id="OLT60083.1"/>
    </source>
</evidence>
<evidence type="ECO:0000256" key="2">
    <source>
        <dbReference type="ARBA" id="ARBA00004141"/>
    </source>
</evidence>
<feature type="transmembrane region" description="Helical" evidence="10">
    <location>
        <begin position="247"/>
        <end position="270"/>
    </location>
</feature>
<accession>A0A1U7N2A7</accession>
<evidence type="ECO:0000256" key="3">
    <source>
        <dbReference type="ARBA" id="ARBA00010199"/>
    </source>
</evidence>
<dbReference type="AlphaFoldDB" id="A0A1U7N2A7"/>
<keyword evidence="7 10" id="KW-1133">Transmembrane helix</keyword>
<evidence type="ECO:0000256" key="10">
    <source>
        <dbReference type="SAM" id="Phobius"/>
    </source>
</evidence>
<feature type="transmembrane region" description="Helical" evidence="10">
    <location>
        <begin position="326"/>
        <end position="349"/>
    </location>
</feature>
<evidence type="ECO:0000256" key="5">
    <source>
        <dbReference type="ARBA" id="ARBA00022448"/>
    </source>
</evidence>
<dbReference type="PANTHER" id="PTHR43298">
    <property type="entry name" value="MULTIDRUG RESISTANCE PROTEIN NORM-RELATED"/>
    <property type="match status" value="1"/>
</dbReference>
<dbReference type="GO" id="GO:0042910">
    <property type="term" value="F:xenobiotic transmembrane transporter activity"/>
    <property type="evidence" value="ECO:0007669"/>
    <property type="project" value="InterPro"/>
</dbReference>
<dbReference type="GO" id="GO:0005886">
    <property type="term" value="C:plasma membrane"/>
    <property type="evidence" value="ECO:0007669"/>
    <property type="project" value="TreeGrafter"/>
</dbReference>
<evidence type="ECO:0000256" key="6">
    <source>
        <dbReference type="ARBA" id="ARBA00022692"/>
    </source>
</evidence>
<evidence type="ECO:0000256" key="8">
    <source>
        <dbReference type="ARBA" id="ARBA00023136"/>
    </source>
</evidence>
<dbReference type="Proteomes" id="UP000186657">
    <property type="component" value="Unassembled WGS sequence"/>
</dbReference>
<comment type="subcellular location">
    <subcellularLocation>
        <location evidence="2">Membrane</location>
        <topology evidence="2">Multi-pass membrane protein</topology>
    </subcellularLocation>
</comment>
<dbReference type="InterPro" id="IPR050222">
    <property type="entry name" value="MATE_MdtK"/>
</dbReference>
<evidence type="ECO:0000313" key="12">
    <source>
        <dbReference type="Proteomes" id="UP000186657"/>
    </source>
</evidence>
<feature type="transmembrane region" description="Helical" evidence="10">
    <location>
        <begin position="99"/>
        <end position="119"/>
    </location>
</feature>
<dbReference type="NCBIfam" id="TIGR00797">
    <property type="entry name" value="matE"/>
    <property type="match status" value="1"/>
</dbReference>
<dbReference type="GO" id="GO:0015297">
    <property type="term" value="F:antiporter activity"/>
    <property type="evidence" value="ECO:0007669"/>
    <property type="project" value="InterPro"/>
</dbReference>
<comment type="similarity">
    <text evidence="3">Belongs to the multi antimicrobial extrusion (MATE) (TC 2.A.66.1) family.</text>
</comment>
<sequence length="460" mass="50196">MNTNIEDKSLSPAVLSVRSIPKAFLRLATVNILSSLLIPLSSTVSVLFLGHLHEIHHLEGVALTAALLSSLYEALLFLRAGTTGITAQASGREDEREMILILARNSLLALIIGIALTAMQLPMQETFLAILEVAPNVSASVSSCFSAQIWGAPAILLNFVFFGWLLGIGQSRLVLLLAFVGTFTNIIMDYFLIVVLDLTSAGAGISQAANQYVTLLVGLFLVWRKVRSYNIEIDWKSIFNASAIRETLFLNSNIMVARIMSLTTFLFFNYKSSTLGTNIYAENTLLMQVVLIGYACFDGLGFAVETLSGNFKGAGQKNNLIDLMSFAVKIALLISLIIAGVCTLFPTWVFNLFTNHSEIVSGIHLYSPWLVSVLCFGSIEFALGGYYLGLAEGCAIRNSAFISLFTAFLPIAIWSSYAHSNHALWLAMSAFPAVRAIVFWIIFPKTLDLLLTEDSDLATN</sequence>
<feature type="transmembrane region" description="Helical" evidence="10">
    <location>
        <begin position="208"/>
        <end position="226"/>
    </location>
</feature>
<keyword evidence="12" id="KW-1185">Reference proteome</keyword>
<feature type="transmembrane region" description="Helical" evidence="10">
    <location>
        <begin position="400"/>
        <end position="417"/>
    </location>
</feature>
<comment type="function">
    <text evidence="1">Multidrug efflux pump.</text>
</comment>
<dbReference type="InterPro" id="IPR044644">
    <property type="entry name" value="DinF-like"/>
</dbReference>
<feature type="transmembrane region" description="Helical" evidence="10">
    <location>
        <begin position="285"/>
        <end position="305"/>
    </location>
</feature>
<name>A0A1U7N2A7_9CYAN</name>
<feature type="transmembrane region" description="Helical" evidence="10">
    <location>
        <begin position="173"/>
        <end position="196"/>
    </location>
</feature>
<evidence type="ECO:0000256" key="1">
    <source>
        <dbReference type="ARBA" id="ARBA00003408"/>
    </source>
</evidence>
<comment type="caution">
    <text evidence="11">The sequence shown here is derived from an EMBL/GenBank/DDBJ whole genome shotgun (WGS) entry which is preliminary data.</text>
</comment>
<evidence type="ECO:0000256" key="9">
    <source>
        <dbReference type="ARBA" id="ARBA00031636"/>
    </source>
</evidence>